<keyword evidence="1" id="KW-0560">Oxidoreductase</keyword>
<gene>
    <name evidence="3" type="ORF">HMI49_39570</name>
</gene>
<dbReference type="SUPFAM" id="SSF51735">
    <property type="entry name" value="NAD(P)-binding Rossmann-fold domains"/>
    <property type="match status" value="1"/>
</dbReference>
<dbReference type="OrthoDB" id="5419864at2"/>
<evidence type="ECO:0000313" key="3">
    <source>
        <dbReference type="EMBL" id="NOK39293.1"/>
    </source>
</evidence>
<dbReference type="RefSeq" id="WP_120530091.1">
    <property type="nucleotide sequence ID" value="NZ_JABFJV010000446.1"/>
</dbReference>
<reference evidence="3 4" key="1">
    <citation type="submission" date="2020-05" db="EMBL/GenBank/DDBJ databases">
        <authorList>
            <person name="Whitworth D."/>
        </authorList>
    </citation>
    <scope>NUCLEOTIDE SEQUENCE [LARGE SCALE GENOMIC DNA]</scope>
    <source>
        <strain evidence="3 4">AB043B</strain>
    </source>
</reference>
<evidence type="ECO:0000256" key="2">
    <source>
        <dbReference type="RuleBase" id="RU000363"/>
    </source>
</evidence>
<dbReference type="EMBL" id="JABFJV010000446">
    <property type="protein sequence ID" value="NOK39293.1"/>
    <property type="molecule type" value="Genomic_DNA"/>
</dbReference>
<evidence type="ECO:0000256" key="1">
    <source>
        <dbReference type="ARBA" id="ARBA00023002"/>
    </source>
</evidence>
<dbReference type="PANTHER" id="PTHR43157">
    <property type="entry name" value="PHOSPHATIDYLINOSITOL-GLYCAN BIOSYNTHESIS CLASS F PROTEIN-RELATED"/>
    <property type="match status" value="1"/>
</dbReference>
<organism evidence="3 4">
    <name type="scientific">Corallococcus exercitus</name>
    <dbReference type="NCBI Taxonomy" id="2316736"/>
    <lineage>
        <taxon>Bacteria</taxon>
        <taxon>Pseudomonadati</taxon>
        <taxon>Myxococcota</taxon>
        <taxon>Myxococcia</taxon>
        <taxon>Myxococcales</taxon>
        <taxon>Cystobacterineae</taxon>
        <taxon>Myxococcaceae</taxon>
        <taxon>Corallococcus</taxon>
    </lineage>
</organism>
<sequence length="281" mass="29627">MSTIERKTVVLTGASGGIGMATAKALTERGFEVIAVVRDPSRVRDVGAVFQADLANLADVVRVGRELAEKVPRIDVLINNAGLHAFSQRTTVDGLPVMVAVNHVAPFLLTHALLPKLRASRGRIVHVASDAHRRVTTLSLPDDLVRTAQFSARESSFLYAQSKLLGVLFTKALARRLNGTGVVANSCCPGLNVTGLGRESRTFAALAKVLAAVGAFSPASGARIVVRLAADPESGSTSGTHFSRDGSVKVDTTLVANVALQEQLWAETARLPAVSSLGDFR</sequence>
<dbReference type="AlphaFoldDB" id="A0A3A8H5U0"/>
<dbReference type="PRINTS" id="PR00081">
    <property type="entry name" value="GDHRDH"/>
</dbReference>
<dbReference type="Gene3D" id="3.40.50.720">
    <property type="entry name" value="NAD(P)-binding Rossmann-like Domain"/>
    <property type="match status" value="1"/>
</dbReference>
<evidence type="ECO:0000313" key="4">
    <source>
        <dbReference type="Proteomes" id="UP000563426"/>
    </source>
</evidence>
<protein>
    <submittedName>
        <fullName evidence="3">SDR family NAD(P)-dependent oxidoreductase</fullName>
    </submittedName>
</protein>
<accession>A0A3A8H5U0</accession>
<dbReference type="Proteomes" id="UP000563426">
    <property type="component" value="Unassembled WGS sequence"/>
</dbReference>
<comment type="caution">
    <text evidence="3">The sequence shown here is derived from an EMBL/GenBank/DDBJ whole genome shotgun (WGS) entry which is preliminary data.</text>
</comment>
<comment type="similarity">
    <text evidence="2">Belongs to the short-chain dehydrogenases/reductases (SDR) family.</text>
</comment>
<dbReference type="GO" id="GO:0016491">
    <property type="term" value="F:oxidoreductase activity"/>
    <property type="evidence" value="ECO:0007669"/>
    <property type="project" value="UniProtKB-KW"/>
</dbReference>
<dbReference type="PANTHER" id="PTHR43157:SF31">
    <property type="entry name" value="PHOSPHATIDYLINOSITOL-GLYCAN BIOSYNTHESIS CLASS F PROTEIN"/>
    <property type="match status" value="1"/>
</dbReference>
<keyword evidence="4" id="KW-1185">Reference proteome</keyword>
<dbReference type="InterPro" id="IPR002347">
    <property type="entry name" value="SDR_fam"/>
</dbReference>
<dbReference type="PRINTS" id="PR00080">
    <property type="entry name" value="SDRFAMILY"/>
</dbReference>
<dbReference type="Pfam" id="PF00106">
    <property type="entry name" value="adh_short"/>
    <property type="match status" value="1"/>
</dbReference>
<proteinExistence type="inferred from homology"/>
<dbReference type="InterPro" id="IPR036291">
    <property type="entry name" value="NAD(P)-bd_dom_sf"/>
</dbReference>
<name>A0A3A8H5U0_9BACT</name>